<dbReference type="Proteomes" id="UP000031184">
    <property type="component" value="Unassembled WGS sequence"/>
</dbReference>
<dbReference type="PIRSF" id="PIRSF002741">
    <property type="entry name" value="MppA"/>
    <property type="match status" value="1"/>
</dbReference>
<protein>
    <submittedName>
        <fullName evidence="5">DNA-binding protein</fullName>
    </submittedName>
</protein>
<proteinExistence type="inferred from homology"/>
<dbReference type="Gene3D" id="3.90.76.10">
    <property type="entry name" value="Dipeptide-binding Protein, Domain 1"/>
    <property type="match status" value="1"/>
</dbReference>
<dbReference type="SUPFAM" id="SSF53850">
    <property type="entry name" value="Periplasmic binding protein-like II"/>
    <property type="match status" value="1"/>
</dbReference>
<organism evidence="5 6">
    <name type="scientific">Fusobacterium necrophorum subsp. funduliforme B35</name>
    <dbReference type="NCBI Taxonomy" id="1226633"/>
    <lineage>
        <taxon>Bacteria</taxon>
        <taxon>Fusobacteriati</taxon>
        <taxon>Fusobacteriota</taxon>
        <taxon>Fusobacteriia</taxon>
        <taxon>Fusobacteriales</taxon>
        <taxon>Fusobacteriaceae</taxon>
        <taxon>Fusobacterium</taxon>
    </lineage>
</organism>
<dbReference type="GO" id="GO:0015833">
    <property type="term" value="P:peptide transport"/>
    <property type="evidence" value="ECO:0007669"/>
    <property type="project" value="TreeGrafter"/>
</dbReference>
<dbReference type="PANTHER" id="PTHR30290">
    <property type="entry name" value="PERIPLASMIC BINDING COMPONENT OF ABC TRANSPORTER"/>
    <property type="match status" value="1"/>
</dbReference>
<keyword evidence="2" id="KW-0813">Transport</keyword>
<name>A0A017H4V9_9FUSO</name>
<dbReference type="AlphaFoldDB" id="A0A017H4V9"/>
<evidence type="ECO:0000256" key="2">
    <source>
        <dbReference type="ARBA" id="ARBA00022448"/>
    </source>
</evidence>
<dbReference type="Pfam" id="PF00496">
    <property type="entry name" value="SBP_bac_5"/>
    <property type="match status" value="1"/>
</dbReference>
<accession>A0A017H4V9</accession>
<dbReference type="InterPro" id="IPR039424">
    <property type="entry name" value="SBP_5"/>
</dbReference>
<comment type="caution">
    <text evidence="5">The sequence shown here is derived from an EMBL/GenBank/DDBJ whole genome shotgun (WGS) entry which is preliminary data.</text>
</comment>
<dbReference type="PANTHER" id="PTHR30290:SF9">
    <property type="entry name" value="OLIGOPEPTIDE-BINDING PROTEIN APPA"/>
    <property type="match status" value="1"/>
</dbReference>
<dbReference type="EMBL" id="AUZI01000012">
    <property type="protein sequence ID" value="KID49583.1"/>
    <property type="molecule type" value="Genomic_DNA"/>
</dbReference>
<feature type="domain" description="Solute-binding protein family 5" evidence="4">
    <location>
        <begin position="75"/>
        <end position="419"/>
    </location>
</feature>
<comment type="similarity">
    <text evidence="1">Belongs to the bacterial solute-binding protein 5 family.</text>
</comment>
<keyword evidence="3" id="KW-0732">Signal</keyword>
<dbReference type="OrthoDB" id="89095at2"/>
<dbReference type="Gene3D" id="3.10.105.10">
    <property type="entry name" value="Dipeptide-binding Protein, Domain 3"/>
    <property type="match status" value="1"/>
</dbReference>
<gene>
    <name evidence="5" type="ORF">C095_05390</name>
</gene>
<dbReference type="GO" id="GO:0003677">
    <property type="term" value="F:DNA binding"/>
    <property type="evidence" value="ECO:0007669"/>
    <property type="project" value="UniProtKB-KW"/>
</dbReference>
<dbReference type="PROSITE" id="PS51257">
    <property type="entry name" value="PROKAR_LIPOPROTEIN"/>
    <property type="match status" value="1"/>
</dbReference>
<evidence type="ECO:0000313" key="6">
    <source>
        <dbReference type="Proteomes" id="UP000031184"/>
    </source>
</evidence>
<evidence type="ECO:0000256" key="1">
    <source>
        <dbReference type="ARBA" id="ARBA00005695"/>
    </source>
</evidence>
<dbReference type="CDD" id="cd00995">
    <property type="entry name" value="PBP2_NikA_DppA_OppA_like"/>
    <property type="match status" value="1"/>
</dbReference>
<reference evidence="5 6" key="1">
    <citation type="submission" date="2013-08" db="EMBL/GenBank/DDBJ databases">
        <title>An opportunistic ruminal bacterium that causes liver abscesses in cattle.</title>
        <authorList>
            <person name="Benahmed F.H."/>
            <person name="Rasmussen M."/>
            <person name="Harbottle H."/>
            <person name="Soppet D."/>
            <person name="Nagaraja T.G."/>
            <person name="Davidson M."/>
        </authorList>
    </citation>
    <scope>NUCLEOTIDE SEQUENCE [LARGE SCALE GENOMIC DNA]</scope>
    <source>
        <strain evidence="5 6">B35</strain>
    </source>
</reference>
<dbReference type="GO" id="GO:0042597">
    <property type="term" value="C:periplasmic space"/>
    <property type="evidence" value="ECO:0007669"/>
    <property type="project" value="UniProtKB-ARBA"/>
</dbReference>
<sequence length="502" mass="56644">MKKVFACIFCLALFFACEKKEEIAVSTESHQQTVTVALAYKPKSFDPSKHTDSATMAVTKQIYSNLFSLGEKGDILPELAESYKIISDSVLEIRLKKGILFHDGTEMKAEDVIASLQRNLDSPVSHVLISPIQAMKKIDDYQMEITSNASPSILLHNFTHGAIAITKEVPMNEDQVNLVGTGPFRVKRWGNGEKVELEAFEDFFVQKPNFQHLIFTTIPENANRVIALETGEIDLAYDIIPSDLTLLTEEKGLTYISGLSFGSDFLSINTERMKDVDIRRALSLAIDRTGINEAVFEGKQNLASSILPPNVFGYSPSGLSFSQNLKEARKIMKEKGYDEKHPLSLKMYIYEEPSRRQISEIIQANLKEAFMDVEVVSLEVSSFLQFTAQGKHDFLLGLWYVSSGDADYGYYPLLHSSSKGAPGNRAFYDNPKVDHLLDDARRTPLEKQRLKDYAEVQKIVEKELPIFPLFYKTYFIGIRNHISNLGFDPRGSHSLYNLQFSK</sequence>
<dbReference type="RefSeq" id="WP_039121716.1">
    <property type="nucleotide sequence ID" value="NZ_AOJP01000006.1"/>
</dbReference>
<evidence type="ECO:0000256" key="3">
    <source>
        <dbReference type="ARBA" id="ARBA00022729"/>
    </source>
</evidence>
<dbReference type="GO" id="GO:1904680">
    <property type="term" value="F:peptide transmembrane transporter activity"/>
    <property type="evidence" value="ECO:0007669"/>
    <property type="project" value="TreeGrafter"/>
</dbReference>
<evidence type="ECO:0000313" key="5">
    <source>
        <dbReference type="EMBL" id="KID49583.1"/>
    </source>
</evidence>
<dbReference type="InterPro" id="IPR030678">
    <property type="entry name" value="Peptide/Ni-bd"/>
</dbReference>
<dbReference type="GO" id="GO:0043190">
    <property type="term" value="C:ATP-binding cassette (ABC) transporter complex"/>
    <property type="evidence" value="ECO:0007669"/>
    <property type="project" value="InterPro"/>
</dbReference>
<dbReference type="PATRIC" id="fig|1226633.4.peg.1089"/>
<dbReference type="InterPro" id="IPR000914">
    <property type="entry name" value="SBP_5_dom"/>
</dbReference>
<dbReference type="Gene3D" id="3.40.190.10">
    <property type="entry name" value="Periplasmic binding protein-like II"/>
    <property type="match status" value="1"/>
</dbReference>
<keyword evidence="5" id="KW-0238">DNA-binding</keyword>
<evidence type="ECO:0000259" key="4">
    <source>
        <dbReference type="Pfam" id="PF00496"/>
    </source>
</evidence>